<feature type="region of interest" description="Disordered" evidence="1">
    <location>
        <begin position="1"/>
        <end position="118"/>
    </location>
</feature>
<feature type="compositionally biased region" description="Low complexity" evidence="1">
    <location>
        <begin position="209"/>
        <end position="223"/>
    </location>
</feature>
<feature type="compositionally biased region" description="Basic and acidic residues" evidence="1">
    <location>
        <begin position="47"/>
        <end position="91"/>
    </location>
</feature>
<feature type="non-terminal residue" evidence="2">
    <location>
        <position position="242"/>
    </location>
</feature>
<feature type="non-terminal residue" evidence="2">
    <location>
        <position position="1"/>
    </location>
</feature>
<gene>
    <name evidence="2" type="ORF">PCOR1329_LOCUS28809</name>
</gene>
<feature type="region of interest" description="Disordered" evidence="1">
    <location>
        <begin position="204"/>
        <end position="242"/>
    </location>
</feature>
<dbReference type="Proteomes" id="UP001189429">
    <property type="component" value="Unassembled WGS sequence"/>
</dbReference>
<evidence type="ECO:0000256" key="1">
    <source>
        <dbReference type="SAM" id="MobiDB-lite"/>
    </source>
</evidence>
<evidence type="ECO:0000313" key="3">
    <source>
        <dbReference type="Proteomes" id="UP001189429"/>
    </source>
</evidence>
<sequence length="242" mass="25837">ALAACPRRGTPSAAAPGTGAPGRPWACSWGPGATTRGAFTRSSMRPPEPDSAQHEGGRHGDHLERAREHEARRQRRDARALGRDSRPERGRHAPAGVPAPGEVVGKEREGQELRVGEARGAARGCRGAEGVGGLTGRPRSAASGALALRRLLLLPLLRPLPRHLQVSEEDMIPTPICSGRKQPSRIRRDTVARTGCRPTLLALHLGGRASPTSPSSPTADSSPQRTLRQAATRWPCFHRQAK</sequence>
<reference evidence="2" key="1">
    <citation type="submission" date="2023-10" db="EMBL/GenBank/DDBJ databases">
        <authorList>
            <person name="Chen Y."/>
            <person name="Shah S."/>
            <person name="Dougan E. K."/>
            <person name="Thang M."/>
            <person name="Chan C."/>
        </authorList>
    </citation>
    <scope>NUCLEOTIDE SEQUENCE [LARGE SCALE GENOMIC DNA]</scope>
</reference>
<evidence type="ECO:0000313" key="2">
    <source>
        <dbReference type="EMBL" id="CAK0830071.1"/>
    </source>
</evidence>
<comment type="caution">
    <text evidence="2">The sequence shown here is derived from an EMBL/GenBank/DDBJ whole genome shotgun (WGS) entry which is preliminary data.</text>
</comment>
<name>A0ABN9SDJ3_9DINO</name>
<dbReference type="EMBL" id="CAUYUJ010010709">
    <property type="protein sequence ID" value="CAK0830071.1"/>
    <property type="molecule type" value="Genomic_DNA"/>
</dbReference>
<organism evidence="2 3">
    <name type="scientific">Prorocentrum cordatum</name>
    <dbReference type="NCBI Taxonomy" id="2364126"/>
    <lineage>
        <taxon>Eukaryota</taxon>
        <taxon>Sar</taxon>
        <taxon>Alveolata</taxon>
        <taxon>Dinophyceae</taxon>
        <taxon>Prorocentrales</taxon>
        <taxon>Prorocentraceae</taxon>
        <taxon>Prorocentrum</taxon>
    </lineage>
</organism>
<keyword evidence="3" id="KW-1185">Reference proteome</keyword>
<feature type="compositionally biased region" description="Basic and acidic residues" evidence="1">
    <location>
        <begin position="104"/>
        <end position="117"/>
    </location>
</feature>
<feature type="compositionally biased region" description="Low complexity" evidence="1">
    <location>
        <begin position="8"/>
        <end position="24"/>
    </location>
</feature>
<proteinExistence type="predicted"/>
<accession>A0ABN9SDJ3</accession>
<protein>
    <submittedName>
        <fullName evidence="2">Uncharacterized protein</fullName>
    </submittedName>
</protein>